<protein>
    <recommendedName>
        <fullName evidence="3">Flagellin</fullName>
    </recommendedName>
</protein>
<sequence length="306" mass="31719">MRVTPGMTAENALYNLQKGRSSIDTLQEQVASGLNINKPSDDPLSSRQLLDLQEQINAGEQYSSNITKAGLLLNVTSTALTSMSGLLQQVKKIAGDMVSGTQDPTSVSGAVTNLTQLKSQLIDMGNTRVGDQYVFAGFKNSPPFDNLGNFSGTDDLVNVEIAPGSNVATNVSGGKLLLGGTPPAAVGSGATAGTSPVNILGTIDALILAINGNNKAGIADGVKNAAAAAQQVSTAISDVAGRQVRLDNMKTMIGNNQNTLKNIYGDIQNVDYAKIGVLLSQKTTAFNAALSATAKLSQLSLLDYMK</sequence>
<dbReference type="Gene3D" id="1.20.1330.10">
    <property type="entry name" value="f41 fragment of flagellin, N-terminal domain"/>
    <property type="match status" value="1"/>
</dbReference>
<comment type="similarity">
    <text evidence="1 3">Belongs to the bacterial flagellin family.</text>
</comment>
<keyword evidence="6" id="KW-0282">Flagellum</keyword>
<comment type="subcellular location">
    <subcellularLocation>
        <location evidence="3">Secreted</location>
    </subcellularLocation>
    <subcellularLocation>
        <location evidence="3">Bacterial flagellum</location>
    </subcellularLocation>
</comment>
<evidence type="ECO:0000256" key="1">
    <source>
        <dbReference type="ARBA" id="ARBA00005709"/>
    </source>
</evidence>
<dbReference type="InterPro" id="IPR046358">
    <property type="entry name" value="Flagellin_C"/>
</dbReference>
<accession>B5EDW8</accession>
<dbReference type="GO" id="GO:0005198">
    <property type="term" value="F:structural molecule activity"/>
    <property type="evidence" value="ECO:0007669"/>
    <property type="project" value="InterPro"/>
</dbReference>
<dbReference type="EMBL" id="CP001124">
    <property type="protein sequence ID" value="ACH40746.1"/>
    <property type="molecule type" value="Genomic_DNA"/>
</dbReference>
<gene>
    <name evidence="6" type="primary">flgL</name>
    <name evidence="6" type="ordered locus">Gbem_3754</name>
</gene>
<reference evidence="6 7" key="2">
    <citation type="journal article" date="2010" name="BMC Genomics">
        <title>The genome of Geobacter bemidjiensis, exemplar for the subsurface clade of Geobacter species that predominate in Fe(III)-reducing subsurface environments.</title>
        <authorList>
            <person name="Aklujkar M."/>
            <person name="Young N.D."/>
            <person name="Holmes D."/>
            <person name="Chavan M."/>
            <person name="Risso C."/>
            <person name="Kiss H.E."/>
            <person name="Han C.S."/>
            <person name="Land M.L."/>
            <person name="Lovley D.R."/>
        </authorList>
    </citation>
    <scope>NUCLEOTIDE SEQUENCE [LARGE SCALE GENOMIC DNA]</scope>
    <source>
        <strain evidence="7">ATCC BAA-1014 / DSM 16622 / JCM 12645 / Bem</strain>
    </source>
</reference>
<comment type="function">
    <text evidence="3">Flagellin is the subunit protein which polymerizes to form the filaments of bacterial flagella.</text>
</comment>
<dbReference type="Proteomes" id="UP000008825">
    <property type="component" value="Chromosome"/>
</dbReference>
<feature type="domain" description="Flagellin C-terminal" evidence="5">
    <location>
        <begin position="224"/>
        <end position="305"/>
    </location>
</feature>
<evidence type="ECO:0000313" key="7">
    <source>
        <dbReference type="Proteomes" id="UP000008825"/>
    </source>
</evidence>
<dbReference type="eggNOG" id="COG1344">
    <property type="taxonomic scope" value="Bacteria"/>
</dbReference>
<dbReference type="Pfam" id="PF00700">
    <property type="entry name" value="Flagellin_C"/>
    <property type="match status" value="1"/>
</dbReference>
<dbReference type="AlphaFoldDB" id="B5EDW8"/>
<dbReference type="InterPro" id="IPR001492">
    <property type="entry name" value="Flagellin"/>
</dbReference>
<dbReference type="GO" id="GO:0009288">
    <property type="term" value="C:bacterial-type flagellum"/>
    <property type="evidence" value="ECO:0007669"/>
    <property type="project" value="InterPro"/>
</dbReference>
<dbReference type="STRING" id="404380.Gbem_3754"/>
<dbReference type="PANTHER" id="PTHR42792:SF1">
    <property type="entry name" value="FLAGELLAR HOOK-ASSOCIATED PROTEIN 3"/>
    <property type="match status" value="1"/>
</dbReference>
<dbReference type="RefSeq" id="WP_012532182.1">
    <property type="nucleotide sequence ID" value="NC_011146.1"/>
</dbReference>
<name>B5EDW8_CITBB</name>
<evidence type="ECO:0000256" key="3">
    <source>
        <dbReference type="RuleBase" id="RU362073"/>
    </source>
</evidence>
<dbReference type="SUPFAM" id="SSF64518">
    <property type="entry name" value="Phase 1 flagellin"/>
    <property type="match status" value="1"/>
</dbReference>
<dbReference type="KEGG" id="gbm:Gbem_3754"/>
<keyword evidence="6" id="KW-0966">Cell projection</keyword>
<organism evidence="6 7">
    <name type="scientific">Citrifermentans bemidjiense (strain ATCC BAA-1014 / DSM 16622 / JCM 12645 / Bem)</name>
    <name type="common">Geobacter bemidjiensis</name>
    <dbReference type="NCBI Taxonomy" id="404380"/>
    <lineage>
        <taxon>Bacteria</taxon>
        <taxon>Pseudomonadati</taxon>
        <taxon>Thermodesulfobacteriota</taxon>
        <taxon>Desulfuromonadia</taxon>
        <taxon>Geobacterales</taxon>
        <taxon>Geobacteraceae</taxon>
        <taxon>Citrifermentans</taxon>
    </lineage>
</organism>
<dbReference type="PANTHER" id="PTHR42792">
    <property type="entry name" value="FLAGELLIN"/>
    <property type="match status" value="1"/>
</dbReference>
<dbReference type="HOGENOM" id="CLU_024437_2_1_7"/>
<keyword evidence="6" id="KW-0969">Cilium</keyword>
<evidence type="ECO:0000256" key="2">
    <source>
        <dbReference type="ARBA" id="ARBA00023143"/>
    </source>
</evidence>
<evidence type="ECO:0000259" key="4">
    <source>
        <dbReference type="Pfam" id="PF00669"/>
    </source>
</evidence>
<keyword evidence="2 3" id="KW-0975">Bacterial flagellum</keyword>
<keyword evidence="7" id="KW-1185">Reference proteome</keyword>
<evidence type="ECO:0000313" key="6">
    <source>
        <dbReference type="EMBL" id="ACH40746.1"/>
    </source>
</evidence>
<dbReference type="Pfam" id="PF00669">
    <property type="entry name" value="Flagellin_N"/>
    <property type="match status" value="1"/>
</dbReference>
<feature type="domain" description="Flagellin N-terminal" evidence="4">
    <location>
        <begin position="7"/>
        <end position="137"/>
    </location>
</feature>
<evidence type="ECO:0000259" key="5">
    <source>
        <dbReference type="Pfam" id="PF00700"/>
    </source>
</evidence>
<keyword evidence="3" id="KW-0964">Secreted</keyword>
<dbReference type="OrthoDB" id="9758307at2"/>
<dbReference type="InterPro" id="IPR001029">
    <property type="entry name" value="Flagellin_N"/>
</dbReference>
<reference evidence="6 7" key="1">
    <citation type="submission" date="2008-07" db="EMBL/GenBank/DDBJ databases">
        <title>Complete sequence of Geobacter bemidjiensis BEM.</title>
        <authorList>
            <consortium name="US DOE Joint Genome Institute"/>
            <person name="Lucas S."/>
            <person name="Copeland A."/>
            <person name="Lapidus A."/>
            <person name="Glavina del Rio T."/>
            <person name="Dalin E."/>
            <person name="Tice H."/>
            <person name="Bruce D."/>
            <person name="Goodwin L."/>
            <person name="Pitluck S."/>
            <person name="Kiss H."/>
            <person name="Brettin T."/>
            <person name="Detter J.C."/>
            <person name="Han C."/>
            <person name="Kuske C.R."/>
            <person name="Schmutz J."/>
            <person name="Larimer F."/>
            <person name="Land M."/>
            <person name="Hauser L."/>
            <person name="Kyrpides N."/>
            <person name="Lykidis A."/>
            <person name="Lovley D."/>
            <person name="Richardson P."/>
        </authorList>
    </citation>
    <scope>NUCLEOTIDE SEQUENCE [LARGE SCALE GENOMIC DNA]</scope>
    <source>
        <strain evidence="7">ATCC BAA-1014 / DSM 16622 / JCM 12645 / Bem</strain>
    </source>
</reference>
<proteinExistence type="inferred from homology"/>